<evidence type="ECO:0000256" key="2">
    <source>
        <dbReference type="ARBA" id="ARBA00004123"/>
    </source>
</evidence>
<evidence type="ECO:0000313" key="10">
    <source>
        <dbReference type="EMBL" id="GFZ14881.1"/>
    </source>
</evidence>
<organism evidence="10 11">
    <name type="scientific">Actinidia rufa</name>
    <dbReference type="NCBI Taxonomy" id="165716"/>
    <lineage>
        <taxon>Eukaryota</taxon>
        <taxon>Viridiplantae</taxon>
        <taxon>Streptophyta</taxon>
        <taxon>Embryophyta</taxon>
        <taxon>Tracheophyta</taxon>
        <taxon>Spermatophyta</taxon>
        <taxon>Magnoliopsida</taxon>
        <taxon>eudicotyledons</taxon>
        <taxon>Gunneridae</taxon>
        <taxon>Pentapetalae</taxon>
        <taxon>asterids</taxon>
        <taxon>Ericales</taxon>
        <taxon>Actinidiaceae</taxon>
        <taxon>Actinidia</taxon>
    </lineage>
</organism>
<feature type="region of interest" description="Disordered" evidence="8">
    <location>
        <begin position="139"/>
        <end position="159"/>
    </location>
</feature>
<keyword evidence="5" id="KW-0479">Metal-binding</keyword>
<dbReference type="GO" id="GO:0004518">
    <property type="term" value="F:nuclease activity"/>
    <property type="evidence" value="ECO:0007669"/>
    <property type="project" value="UniProtKB-KW"/>
</dbReference>
<dbReference type="AlphaFoldDB" id="A0A7J0GVX1"/>
<dbReference type="EMBL" id="BJWL01000024">
    <property type="protein sequence ID" value="GFZ14881.1"/>
    <property type="molecule type" value="Genomic_DNA"/>
</dbReference>
<keyword evidence="7" id="KW-0539">Nucleus</keyword>
<dbReference type="GO" id="GO:0005634">
    <property type="term" value="C:nucleus"/>
    <property type="evidence" value="ECO:0007669"/>
    <property type="project" value="UniProtKB-SubCell"/>
</dbReference>
<keyword evidence="4" id="KW-0540">Nuclease</keyword>
<evidence type="ECO:0000256" key="3">
    <source>
        <dbReference type="ARBA" id="ARBA00006958"/>
    </source>
</evidence>
<evidence type="ECO:0000256" key="7">
    <source>
        <dbReference type="ARBA" id="ARBA00023242"/>
    </source>
</evidence>
<dbReference type="InterPro" id="IPR027806">
    <property type="entry name" value="HARBI1_dom"/>
</dbReference>
<gene>
    <name evidence="10" type="ORF">Acr_24g0010710</name>
</gene>
<feature type="domain" description="DDE Tnp4" evidence="9">
    <location>
        <begin position="162"/>
        <end position="302"/>
    </location>
</feature>
<comment type="similarity">
    <text evidence="3">Belongs to the HARBI1 family.</text>
</comment>
<dbReference type="PANTHER" id="PTHR22930">
    <property type="match status" value="1"/>
</dbReference>
<reference evidence="10 11" key="1">
    <citation type="submission" date="2019-07" db="EMBL/GenBank/DDBJ databases">
        <title>De Novo Assembly of kiwifruit Actinidia rufa.</title>
        <authorList>
            <person name="Sugita-Konishi S."/>
            <person name="Sato K."/>
            <person name="Mori E."/>
            <person name="Abe Y."/>
            <person name="Kisaki G."/>
            <person name="Hamano K."/>
            <person name="Suezawa K."/>
            <person name="Otani M."/>
            <person name="Fukuda T."/>
            <person name="Manabe T."/>
            <person name="Gomi K."/>
            <person name="Tabuchi M."/>
            <person name="Akimitsu K."/>
            <person name="Kataoka I."/>
        </authorList>
    </citation>
    <scope>NUCLEOTIDE SEQUENCE [LARGE SCALE GENOMIC DNA]</scope>
    <source>
        <strain evidence="11">cv. Fuchu</strain>
    </source>
</reference>
<evidence type="ECO:0000259" key="9">
    <source>
        <dbReference type="Pfam" id="PF13359"/>
    </source>
</evidence>
<evidence type="ECO:0000256" key="1">
    <source>
        <dbReference type="ARBA" id="ARBA00001968"/>
    </source>
</evidence>
<accession>A0A7J0GVX1</accession>
<dbReference type="GO" id="GO:0046872">
    <property type="term" value="F:metal ion binding"/>
    <property type="evidence" value="ECO:0007669"/>
    <property type="project" value="UniProtKB-KW"/>
</dbReference>
<comment type="subcellular location">
    <subcellularLocation>
        <location evidence="2">Nucleus</location>
    </subcellularLocation>
</comment>
<evidence type="ECO:0000256" key="8">
    <source>
        <dbReference type="SAM" id="MobiDB-lite"/>
    </source>
</evidence>
<dbReference type="GO" id="GO:0016787">
    <property type="term" value="F:hydrolase activity"/>
    <property type="evidence" value="ECO:0007669"/>
    <property type="project" value="UniProtKB-KW"/>
</dbReference>
<evidence type="ECO:0000256" key="5">
    <source>
        <dbReference type="ARBA" id="ARBA00022723"/>
    </source>
</evidence>
<protein>
    <submittedName>
        <fullName evidence="10">PIF / Ping-Pong family of plant transposase</fullName>
    </submittedName>
</protein>
<dbReference type="PANTHER" id="PTHR22930:SF291">
    <property type="entry name" value="EXPRESSED PROTEIN"/>
    <property type="match status" value="1"/>
</dbReference>
<keyword evidence="11" id="KW-1185">Reference proteome</keyword>
<comment type="cofactor">
    <cofactor evidence="1">
        <name>a divalent metal cation</name>
        <dbReference type="ChEBI" id="CHEBI:60240"/>
    </cofactor>
</comment>
<keyword evidence="6" id="KW-0378">Hydrolase</keyword>
<dbReference type="OrthoDB" id="2668416at2759"/>
<name>A0A7J0GVX1_9ERIC</name>
<proteinExistence type="inferred from homology"/>
<comment type="caution">
    <text evidence="10">The sequence shown here is derived from an EMBL/GenBank/DDBJ whole genome shotgun (WGS) entry which is preliminary data.</text>
</comment>
<dbReference type="Proteomes" id="UP000585474">
    <property type="component" value="Unassembled WGS sequence"/>
</dbReference>
<sequence>MGPIKRHKKRKRKRVEKVFDQNVPNPSLPYQPQALDWWDQFSKRITGPSSHSKDLPRFESVLKISRKTFNYICSLVKEEMMAKPANFTDLNGKLLSLNDRVAVAIRRLSSGESLSAVGNLLGINQSTVAQITWRFLGSHGKPRDPPPQVALHGSGDERDQAEAVVDPEMRFLDVVTGWPGSMSHSLVLKSSSFFRLCEEGERLNGKKIKLLGETELREYIIGDAAFPLLPWLLTPYPYDPYQRPRSHNVFVSFNMRLSATKMVALRALTRLKETWRIINGVMWRPDKNRLPRIILVCCILHNICIDLKDEVQCEIPVDDVNDPGYRQQVCEYRDETASGLRDDVSLYLDCFVDRGLSSID</sequence>
<dbReference type="Pfam" id="PF13359">
    <property type="entry name" value="DDE_Tnp_4"/>
    <property type="match status" value="1"/>
</dbReference>
<evidence type="ECO:0000256" key="4">
    <source>
        <dbReference type="ARBA" id="ARBA00022722"/>
    </source>
</evidence>
<evidence type="ECO:0000313" key="11">
    <source>
        <dbReference type="Proteomes" id="UP000585474"/>
    </source>
</evidence>
<dbReference type="InterPro" id="IPR045249">
    <property type="entry name" value="HARBI1-like"/>
</dbReference>
<evidence type="ECO:0000256" key="6">
    <source>
        <dbReference type="ARBA" id="ARBA00022801"/>
    </source>
</evidence>